<feature type="site" description="Important for BtuC binding" evidence="5">
    <location>
        <position position="219"/>
    </location>
</feature>
<dbReference type="GO" id="GO:0031419">
    <property type="term" value="F:cobalamin binding"/>
    <property type="evidence" value="ECO:0007669"/>
    <property type="project" value="InterPro"/>
</dbReference>
<feature type="binding site" evidence="5">
    <location>
        <position position="65"/>
    </location>
    <ligand>
        <name>cyanocob(III)alamin</name>
        <dbReference type="ChEBI" id="CHEBI:17439"/>
    </ligand>
</feature>
<evidence type="ECO:0000256" key="1">
    <source>
        <dbReference type="ARBA" id="ARBA00022448"/>
    </source>
</evidence>
<dbReference type="Pfam" id="PF01497">
    <property type="entry name" value="Peripla_BP_2"/>
    <property type="match status" value="1"/>
</dbReference>
<dbReference type="PANTHER" id="PTHR42860:SF1">
    <property type="entry name" value="VITAMIN B12-BINDING PROTEIN"/>
    <property type="match status" value="1"/>
</dbReference>
<dbReference type="NCBIfam" id="NF038402">
    <property type="entry name" value="TroA_like"/>
    <property type="match status" value="1"/>
</dbReference>
<accession>A0A484ZKV9</accession>
<feature type="disulfide bond" evidence="5">
    <location>
        <begin position="200"/>
        <end position="276"/>
    </location>
</feature>
<evidence type="ECO:0000256" key="2">
    <source>
        <dbReference type="ARBA" id="ARBA00022729"/>
    </source>
</evidence>
<evidence type="ECO:0000313" key="8">
    <source>
        <dbReference type="Proteomes" id="UP000373449"/>
    </source>
</evidence>
<gene>
    <name evidence="5 7" type="primary">btuF</name>
    <name evidence="7" type="ORF">NCTC12282_02946</name>
</gene>
<comment type="subunit">
    <text evidence="5">The complex is composed of two ATP-binding proteins (BtuD), two transmembrane proteins (BtuC) and a solute-binding protein (BtuF).</text>
</comment>
<evidence type="ECO:0000256" key="3">
    <source>
        <dbReference type="ARBA" id="ARBA00022764"/>
    </source>
</evidence>
<dbReference type="InterPro" id="IPR054828">
    <property type="entry name" value="Vit_B12_bind_prot"/>
</dbReference>
<dbReference type="InterPro" id="IPR002491">
    <property type="entry name" value="ABC_transptr_periplasmic_BD"/>
</dbReference>
<dbReference type="CDD" id="cd01144">
    <property type="entry name" value="BtuF"/>
    <property type="match status" value="1"/>
</dbReference>
<comment type="function">
    <text evidence="5">Part of the ABC transporter complex BtuCDF involved in vitamin B12 import. Binds vitamin B12 and delivers it to the periplasmic surface of BtuC.</text>
</comment>
<reference evidence="7 8" key="1">
    <citation type="submission" date="2019-03" db="EMBL/GenBank/DDBJ databases">
        <authorList>
            <consortium name="Pathogen Informatics"/>
        </authorList>
    </citation>
    <scope>NUCLEOTIDE SEQUENCE [LARGE SCALE GENOMIC DNA]</scope>
    <source>
        <strain evidence="7 8">NCTC12282</strain>
    </source>
</reference>
<evidence type="ECO:0000259" key="6">
    <source>
        <dbReference type="PROSITE" id="PS50983"/>
    </source>
</evidence>
<evidence type="ECO:0000256" key="4">
    <source>
        <dbReference type="ARBA" id="ARBA00023157"/>
    </source>
</evidence>
<comment type="caution">
    <text evidence="5">Lacks conserved residue(s) required for the propagation of feature annotation.</text>
</comment>
<dbReference type="HAMAP" id="MF_01000">
    <property type="entry name" value="BtuF"/>
    <property type="match status" value="1"/>
</dbReference>
<comment type="similarity">
    <text evidence="5">Belongs to the BtuF family.</text>
</comment>
<name>A0A484ZKV9_9GAMM</name>
<feature type="domain" description="Fe/B12 periplasmic-binding" evidence="6">
    <location>
        <begin position="38"/>
        <end position="286"/>
    </location>
</feature>
<organism evidence="7 8">
    <name type="scientific">Budvicia aquatica</name>
    <dbReference type="NCBI Taxonomy" id="82979"/>
    <lineage>
        <taxon>Bacteria</taxon>
        <taxon>Pseudomonadati</taxon>
        <taxon>Pseudomonadota</taxon>
        <taxon>Gammaproteobacteria</taxon>
        <taxon>Enterobacterales</taxon>
        <taxon>Budviciaceae</taxon>
        <taxon>Budvicia</taxon>
    </lineage>
</organism>
<dbReference type="Gene3D" id="3.40.50.1980">
    <property type="entry name" value="Nitrogenase molybdenum iron protein domain"/>
    <property type="match status" value="2"/>
</dbReference>
<dbReference type="AlphaFoldDB" id="A0A484ZKV9"/>
<proteinExistence type="inferred from homology"/>
<dbReference type="GO" id="GO:0042597">
    <property type="term" value="C:periplasmic space"/>
    <property type="evidence" value="ECO:0007669"/>
    <property type="project" value="UniProtKB-SubCell"/>
</dbReference>
<dbReference type="SUPFAM" id="SSF53807">
    <property type="entry name" value="Helical backbone' metal receptor"/>
    <property type="match status" value="1"/>
</dbReference>
<protein>
    <recommendedName>
        <fullName evidence="5">Vitamin B12-binding protein</fullName>
    </recommendedName>
</protein>
<dbReference type="NCBIfam" id="NF002894">
    <property type="entry name" value="PRK03379.1"/>
    <property type="match status" value="1"/>
</dbReference>
<evidence type="ECO:0000256" key="5">
    <source>
        <dbReference type="HAMAP-Rule" id="MF_01000"/>
    </source>
</evidence>
<dbReference type="InterPro" id="IPR051030">
    <property type="entry name" value="Vitamin_B12-ABC_binding"/>
</dbReference>
<dbReference type="InterPro" id="IPR023544">
    <property type="entry name" value="ABC_transptr_vit_B12-bd"/>
</dbReference>
<dbReference type="GO" id="GO:0015889">
    <property type="term" value="P:cobalamin transport"/>
    <property type="evidence" value="ECO:0007669"/>
    <property type="project" value="UniProtKB-UniRule"/>
</dbReference>
<keyword evidence="2 5" id="KW-0732">Signal</keyword>
<keyword evidence="1 5" id="KW-0813">Transport</keyword>
<comment type="subcellular location">
    <subcellularLocation>
        <location evidence="5">Periplasm</location>
    </subcellularLocation>
</comment>
<feature type="chain" id="PRO_5019873585" description="Vitamin B12-binding protein" evidence="5">
    <location>
        <begin position="35"/>
        <end position="286"/>
    </location>
</feature>
<sequence precursor="true">MATPAMMLLKLIPRSVCLKLLAAGLCFSSLSVQASAERVISLSPHLTELAYAAGMGDKLIAASDYSDYPQQAKKLERVASWQGLNLERILALKPDLVLSWRGGNPQKSLDQMTHLGLNIFYSDPNSIQSIADNLIKLAEYSPHPEQAHAAAADILAKRQALKDQYARPGKPPVNVFLQFSTQPLFSTSGTTIQSEVVSLCGGHNIFADSPVPWPQVSREQVLTRKPQAIIISGDEAQVKIVKTFWHGQLDVPVITVPENWFNRSGPRIMLAAEVICQKLSQISSTS</sequence>
<keyword evidence="3 5" id="KW-0574">Periplasm</keyword>
<feature type="site" description="Important for BtuC binding" evidence="5">
    <location>
        <position position="87"/>
    </location>
</feature>
<evidence type="ECO:0000313" key="7">
    <source>
        <dbReference type="EMBL" id="VFS48033.1"/>
    </source>
</evidence>
<dbReference type="EMBL" id="CAADJA010000002">
    <property type="protein sequence ID" value="VFS48033.1"/>
    <property type="molecule type" value="Genomic_DNA"/>
</dbReference>
<feature type="signal peptide" evidence="5">
    <location>
        <begin position="1"/>
        <end position="34"/>
    </location>
</feature>
<dbReference type="PANTHER" id="PTHR42860">
    <property type="entry name" value="VITAMIN B12-BINDING PROTEIN"/>
    <property type="match status" value="1"/>
</dbReference>
<keyword evidence="4 5" id="KW-1015">Disulfide bond</keyword>
<dbReference type="PROSITE" id="PS50983">
    <property type="entry name" value="FE_B12_PBP"/>
    <property type="match status" value="1"/>
</dbReference>
<dbReference type="Proteomes" id="UP000373449">
    <property type="component" value="Unassembled WGS sequence"/>
</dbReference>